<gene>
    <name evidence="2" type="ORF">BLGHR1_15029</name>
</gene>
<sequence length="109" mass="12411">MWMGNLSARYRHRDCVGQGKKKKHEMTPALLAVPRPRNALPAPQKQTDHLDHDRLALALQSEESLNSMYRDLLQVVDLCHTSKVQGNQVRLASALSQNNSREAVDVRWL</sequence>
<dbReference type="AlphaFoldDB" id="A0A383UV62"/>
<accession>A0A383UV62</accession>
<evidence type="ECO:0000313" key="3">
    <source>
        <dbReference type="Proteomes" id="UP000275772"/>
    </source>
</evidence>
<evidence type="ECO:0000313" key="2">
    <source>
        <dbReference type="EMBL" id="SZF04233.1"/>
    </source>
</evidence>
<dbReference type="VEuPathDB" id="FungiDB:BLGHR1_15029"/>
<dbReference type="Proteomes" id="UP000275772">
    <property type="component" value="Unassembled WGS sequence"/>
</dbReference>
<name>A0A383UV62_BLUHO</name>
<reference evidence="2 3" key="1">
    <citation type="submission" date="2017-11" db="EMBL/GenBank/DDBJ databases">
        <authorList>
            <person name="Kracher B."/>
        </authorList>
    </citation>
    <scope>NUCLEOTIDE SEQUENCE [LARGE SCALE GENOMIC DNA]</scope>
    <source>
        <strain evidence="2 3">RACE1</strain>
    </source>
</reference>
<organism evidence="2 3">
    <name type="scientific">Blumeria hordei</name>
    <name type="common">Barley powdery mildew</name>
    <name type="synonym">Blumeria graminis f. sp. hordei</name>
    <dbReference type="NCBI Taxonomy" id="2867405"/>
    <lineage>
        <taxon>Eukaryota</taxon>
        <taxon>Fungi</taxon>
        <taxon>Dikarya</taxon>
        <taxon>Ascomycota</taxon>
        <taxon>Pezizomycotina</taxon>
        <taxon>Leotiomycetes</taxon>
        <taxon>Erysiphales</taxon>
        <taxon>Erysiphaceae</taxon>
        <taxon>Blumeria</taxon>
    </lineage>
</organism>
<dbReference type="EMBL" id="UNSH01000064">
    <property type="protein sequence ID" value="SZF04233.1"/>
    <property type="molecule type" value="Genomic_DNA"/>
</dbReference>
<evidence type="ECO:0000256" key="1">
    <source>
        <dbReference type="SAM" id="MobiDB-lite"/>
    </source>
</evidence>
<protein>
    <submittedName>
        <fullName evidence="2">Uncharacterized protein</fullName>
    </submittedName>
</protein>
<feature type="region of interest" description="Disordered" evidence="1">
    <location>
        <begin position="14"/>
        <end position="49"/>
    </location>
</feature>
<proteinExistence type="predicted"/>